<dbReference type="GO" id="GO:0047372">
    <property type="term" value="F:monoacylglycerol lipase activity"/>
    <property type="evidence" value="ECO:0007669"/>
    <property type="project" value="TreeGrafter"/>
</dbReference>
<dbReference type="PANTHER" id="PTHR43798">
    <property type="entry name" value="MONOACYLGLYCEROL LIPASE"/>
    <property type="match status" value="1"/>
</dbReference>
<keyword evidence="1" id="KW-1133">Transmembrane helix</keyword>
<evidence type="ECO:0000259" key="2">
    <source>
        <dbReference type="Pfam" id="PF00561"/>
    </source>
</evidence>
<dbReference type="AlphaFoldDB" id="G4QHG3"/>
<dbReference type="OrthoDB" id="9780765at2"/>
<dbReference type="HOGENOM" id="CLU_020336_13_9_6"/>
<proteinExistence type="predicted"/>
<name>G4QHG3_GLANF</name>
<dbReference type="Proteomes" id="UP000009282">
    <property type="component" value="Chromosome"/>
</dbReference>
<dbReference type="SUPFAM" id="SSF53474">
    <property type="entry name" value="alpha/beta-Hydrolases"/>
    <property type="match status" value="1"/>
</dbReference>
<dbReference type="PANTHER" id="PTHR43798:SF33">
    <property type="entry name" value="HYDROLASE, PUTATIVE (AFU_ORTHOLOGUE AFUA_2G14860)-RELATED"/>
    <property type="match status" value="1"/>
</dbReference>
<organism evidence="3 4">
    <name type="scientific">Glaciecola nitratireducens (strain JCM 12485 / KCTC 12276 / FR1064)</name>
    <dbReference type="NCBI Taxonomy" id="1085623"/>
    <lineage>
        <taxon>Bacteria</taxon>
        <taxon>Pseudomonadati</taxon>
        <taxon>Pseudomonadota</taxon>
        <taxon>Gammaproteobacteria</taxon>
        <taxon>Alteromonadales</taxon>
        <taxon>Alteromonadaceae</taxon>
        <taxon>Brumicola</taxon>
    </lineage>
</organism>
<evidence type="ECO:0000313" key="3">
    <source>
        <dbReference type="EMBL" id="AEP29949.1"/>
    </source>
</evidence>
<protein>
    <submittedName>
        <fullName evidence="3">Alpha/beta fold family hydrolase</fullName>
    </submittedName>
</protein>
<feature type="transmembrane region" description="Helical" evidence="1">
    <location>
        <begin position="6"/>
        <end position="23"/>
    </location>
</feature>
<keyword evidence="3" id="KW-0378">Hydrolase</keyword>
<dbReference type="EMBL" id="CP003060">
    <property type="protein sequence ID" value="AEP29949.1"/>
    <property type="molecule type" value="Genomic_DNA"/>
</dbReference>
<keyword evidence="4" id="KW-1185">Reference proteome</keyword>
<dbReference type="GO" id="GO:0016020">
    <property type="term" value="C:membrane"/>
    <property type="evidence" value="ECO:0007669"/>
    <property type="project" value="TreeGrafter"/>
</dbReference>
<gene>
    <name evidence="3" type="ordered locus">GNIT_1840</name>
</gene>
<dbReference type="InterPro" id="IPR050266">
    <property type="entry name" value="AB_hydrolase_sf"/>
</dbReference>
<evidence type="ECO:0000313" key="4">
    <source>
        <dbReference type="Proteomes" id="UP000009282"/>
    </source>
</evidence>
<dbReference type="Gene3D" id="3.40.50.1820">
    <property type="entry name" value="alpha/beta hydrolase"/>
    <property type="match status" value="1"/>
</dbReference>
<sequence>MAFSIIFFVLISLAIMWLLILKYDTTFLLANGIYNSANKLEAKIANLKHYSTWSETFNLQTHYLSNVEKFDNDKPIIVLLHGFSADKYIWNRICKKLTKKYQLFCPDLLGHGDVIYRPSDNYSVPEQVRYLIDMIDQLKIQKFHIIGNSMGGLMAAKMLERCPERIRKSVLIDPAGIRSDFSLEMAKTNQNPFNHYNEKDFFYFYDLVMTKPPYLPKFILRAIANRYIGKREQYVHMFRDFFNPDDFFDITHEIEASNVMLIWGVNDKLMPVADYMIWQNMLDSTTYIYEDLGHMPMVEDVRKVSKDIMSFLEQST</sequence>
<dbReference type="InterPro" id="IPR029058">
    <property type="entry name" value="AB_hydrolase_fold"/>
</dbReference>
<dbReference type="STRING" id="1085623.GNIT_1840"/>
<evidence type="ECO:0000256" key="1">
    <source>
        <dbReference type="SAM" id="Phobius"/>
    </source>
</evidence>
<dbReference type="KEGG" id="gni:GNIT_1840"/>
<keyword evidence="1" id="KW-0812">Transmembrane</keyword>
<feature type="domain" description="AB hydrolase-1" evidence="2">
    <location>
        <begin position="75"/>
        <end position="300"/>
    </location>
</feature>
<dbReference type="GO" id="GO:0046464">
    <property type="term" value="P:acylglycerol catabolic process"/>
    <property type="evidence" value="ECO:0007669"/>
    <property type="project" value="TreeGrafter"/>
</dbReference>
<dbReference type="eggNOG" id="COG0596">
    <property type="taxonomic scope" value="Bacteria"/>
</dbReference>
<reference evidence="3 4" key="1">
    <citation type="journal article" date="2011" name="J. Bacteriol.">
        <title>Complete genome sequence of seawater bacterium Glaciecola nitratireducens FR1064T.</title>
        <authorList>
            <person name="Bian F."/>
            <person name="Qin Q.L."/>
            <person name="Xie B.B."/>
            <person name="Shu Y.L."/>
            <person name="Zhang X.Y."/>
            <person name="Yu Y."/>
            <person name="Chen B."/>
            <person name="Chen X.L."/>
            <person name="Zhou B.C."/>
            <person name="Zhang Y.Z."/>
        </authorList>
    </citation>
    <scope>NUCLEOTIDE SEQUENCE [LARGE SCALE GENOMIC DNA]</scope>
    <source>
        <strain evidence="4">JCM 12485 / KCTC 12276 / FR1064</strain>
    </source>
</reference>
<keyword evidence="1" id="KW-0472">Membrane</keyword>
<dbReference type="RefSeq" id="WP_014108823.1">
    <property type="nucleotide sequence ID" value="NC_016041.1"/>
</dbReference>
<dbReference type="Pfam" id="PF00561">
    <property type="entry name" value="Abhydrolase_1"/>
    <property type="match status" value="1"/>
</dbReference>
<dbReference type="PRINTS" id="PR00111">
    <property type="entry name" value="ABHYDROLASE"/>
</dbReference>
<accession>G4QHG3</accession>
<dbReference type="InterPro" id="IPR000073">
    <property type="entry name" value="AB_hydrolase_1"/>
</dbReference>